<dbReference type="GO" id="GO:0031210">
    <property type="term" value="F:phosphatidylcholine binding"/>
    <property type="evidence" value="ECO:0007669"/>
    <property type="project" value="TreeGrafter"/>
</dbReference>
<evidence type="ECO:0000259" key="1">
    <source>
        <dbReference type="Pfam" id="PF02121"/>
    </source>
</evidence>
<dbReference type="GO" id="GO:0035091">
    <property type="term" value="F:phosphatidylinositol binding"/>
    <property type="evidence" value="ECO:0007669"/>
    <property type="project" value="TreeGrafter"/>
</dbReference>
<dbReference type="InterPro" id="IPR055261">
    <property type="entry name" value="PI_transfer_N"/>
</dbReference>
<dbReference type="Gene3D" id="3.30.530.20">
    <property type="match status" value="1"/>
</dbReference>
<sequence length="327" mass="37585">MFHCTVSAAPQSGIRCYTPPYPQFFLCRQLARQLSVATYLCKVYFDCLGKMNTNLLVMLVVLCSSGGNAITRREYRIPLPFTLEEYRIGHLWSTGKWSLLNTGGGEGVEVVVNEPYEEDGESGHFTHKIFHLASKVPKVIRMLAPKGSLEIHEKSWNRFTEVKTVTSNPDYMKDGYHTTTHTRLVKAADCDQDNIFSDISSDIDDVIHLDIVNDPIASSDYKVDEDPTKCDSGFGNLSPDWQKSEVRMCVHKLVEVEFHWFGLQGTVESRIQKVCPRFFRNLHRQMFCWTDNWIRLSIDDIRVWEDEVKDELDKTRTIGEVRGMSEQ</sequence>
<dbReference type="Pfam" id="PF02121">
    <property type="entry name" value="IP_trans"/>
    <property type="match status" value="1"/>
</dbReference>
<dbReference type="SUPFAM" id="SSF55961">
    <property type="entry name" value="Bet v1-like"/>
    <property type="match status" value="1"/>
</dbReference>
<protein>
    <recommendedName>
        <fullName evidence="1">Phosphatidylinositol transfer protein N-terminal domain-containing protein</fullName>
    </recommendedName>
</protein>
<evidence type="ECO:0000313" key="2">
    <source>
        <dbReference type="EnsemblMetazoa" id="XP_038068460.1"/>
    </source>
</evidence>
<dbReference type="GO" id="GO:0005737">
    <property type="term" value="C:cytoplasm"/>
    <property type="evidence" value="ECO:0007669"/>
    <property type="project" value="TreeGrafter"/>
</dbReference>
<dbReference type="GeneID" id="119737888"/>
<dbReference type="GO" id="GO:0008526">
    <property type="term" value="F:phosphatidylinositol transfer activity"/>
    <property type="evidence" value="ECO:0007669"/>
    <property type="project" value="TreeGrafter"/>
</dbReference>
<dbReference type="OMA" id="RQMFCWA"/>
<dbReference type="RefSeq" id="XP_038068460.1">
    <property type="nucleotide sequence ID" value="XM_038212532.1"/>
</dbReference>
<dbReference type="PANTHER" id="PTHR10658:SF11">
    <property type="entry name" value="VIBRATOR, ISOFORM B"/>
    <property type="match status" value="1"/>
</dbReference>
<dbReference type="InterPro" id="IPR023393">
    <property type="entry name" value="START-like_dom_sf"/>
</dbReference>
<dbReference type="EnsemblMetazoa" id="XM_038212532.1">
    <property type="protein sequence ID" value="XP_038068460.1"/>
    <property type="gene ID" value="LOC119737888"/>
</dbReference>
<reference evidence="2" key="1">
    <citation type="submission" date="2022-11" db="UniProtKB">
        <authorList>
            <consortium name="EnsemblMetazoa"/>
        </authorList>
    </citation>
    <scope>IDENTIFICATION</scope>
</reference>
<name>A0A914AWH6_PATMI</name>
<accession>A0A914AWH6</accession>
<feature type="domain" description="Phosphatidylinositol transfer protein N-terminal" evidence="1">
    <location>
        <begin position="72"/>
        <end position="309"/>
    </location>
</feature>
<dbReference type="Proteomes" id="UP000887568">
    <property type="component" value="Unplaced"/>
</dbReference>
<dbReference type="PRINTS" id="PR00391">
    <property type="entry name" value="PITRANSFER"/>
</dbReference>
<organism evidence="2 3">
    <name type="scientific">Patiria miniata</name>
    <name type="common">Bat star</name>
    <name type="synonym">Asterina miniata</name>
    <dbReference type="NCBI Taxonomy" id="46514"/>
    <lineage>
        <taxon>Eukaryota</taxon>
        <taxon>Metazoa</taxon>
        <taxon>Echinodermata</taxon>
        <taxon>Eleutherozoa</taxon>
        <taxon>Asterozoa</taxon>
        <taxon>Asteroidea</taxon>
        <taxon>Valvatacea</taxon>
        <taxon>Valvatida</taxon>
        <taxon>Asterinidae</taxon>
        <taxon>Patiria</taxon>
    </lineage>
</organism>
<evidence type="ECO:0000313" key="3">
    <source>
        <dbReference type="Proteomes" id="UP000887568"/>
    </source>
</evidence>
<dbReference type="AlphaFoldDB" id="A0A914AWH6"/>
<dbReference type="GO" id="GO:0008525">
    <property type="term" value="F:phosphatidylcholine transporter activity"/>
    <property type="evidence" value="ECO:0007669"/>
    <property type="project" value="TreeGrafter"/>
</dbReference>
<dbReference type="InterPro" id="IPR001666">
    <property type="entry name" value="PI_transfer"/>
</dbReference>
<proteinExistence type="predicted"/>
<dbReference type="OrthoDB" id="18453at2759"/>
<keyword evidence="3" id="KW-1185">Reference proteome</keyword>
<dbReference type="PANTHER" id="PTHR10658">
    <property type="entry name" value="PHOSPHATIDYLINOSITOL TRANSFER PROTEIN"/>
    <property type="match status" value="1"/>
</dbReference>